<keyword evidence="5" id="KW-1185">Reference proteome</keyword>
<dbReference type="KEGG" id="nag:AArcMg_1210"/>
<name>A0A346PNY1_9EURY</name>
<dbReference type="OrthoDB" id="131038at2157"/>
<evidence type="ECO:0000313" key="4">
    <source>
        <dbReference type="EMBL" id="AXR81226.1"/>
    </source>
</evidence>
<dbReference type="EMBL" id="CP027033">
    <property type="protein sequence ID" value="AXR81226.1"/>
    <property type="molecule type" value="Genomic_DNA"/>
</dbReference>
<dbReference type="Gene3D" id="3.40.50.2000">
    <property type="entry name" value="Glycogen Phosphorylase B"/>
    <property type="match status" value="2"/>
</dbReference>
<dbReference type="CDD" id="cd03811">
    <property type="entry name" value="GT4_GT28_WabH-like"/>
    <property type="match status" value="1"/>
</dbReference>
<organism evidence="4 5">
    <name type="scientific">Natrarchaeobaculum sulfurireducens</name>
    <dbReference type="NCBI Taxonomy" id="2044521"/>
    <lineage>
        <taxon>Archaea</taxon>
        <taxon>Methanobacteriati</taxon>
        <taxon>Methanobacteriota</taxon>
        <taxon>Stenosarchaea group</taxon>
        <taxon>Halobacteria</taxon>
        <taxon>Halobacteriales</taxon>
        <taxon>Natrialbaceae</taxon>
        <taxon>Natrarchaeobaculum</taxon>
    </lineage>
</organism>
<evidence type="ECO:0000256" key="1">
    <source>
        <dbReference type="SAM" id="MobiDB-lite"/>
    </source>
</evidence>
<gene>
    <name evidence="4" type="ORF">AArcMg_1210</name>
</gene>
<evidence type="ECO:0000259" key="2">
    <source>
        <dbReference type="Pfam" id="PF00534"/>
    </source>
</evidence>
<dbReference type="RefSeq" id="WP_117367951.1">
    <property type="nucleotide sequence ID" value="NZ_CP027033.1"/>
</dbReference>
<feature type="compositionally biased region" description="Low complexity" evidence="1">
    <location>
        <begin position="14"/>
        <end position="28"/>
    </location>
</feature>
<feature type="domain" description="Glycosyltransferase subfamily 4-like N-terminal" evidence="3">
    <location>
        <begin position="71"/>
        <end position="206"/>
    </location>
</feature>
<reference evidence="5" key="1">
    <citation type="submission" date="2018-02" db="EMBL/GenBank/DDBJ databases">
        <title>Phenotypic and genomic properties of facultatively anaerobic sulfur-reducing natronoarchaea from hypersaline soda lakes.</title>
        <authorList>
            <person name="Sorokin D.Y."/>
            <person name="Kublanov I.V."/>
            <person name="Roman P."/>
            <person name="Sinninghe Damste J.S."/>
            <person name="Golyshin P.N."/>
            <person name="Rojo D."/>
            <person name="Ciordia S."/>
            <person name="Mena M.D.C."/>
            <person name="Ferrer M."/>
            <person name="Messina E."/>
            <person name="Smedile F."/>
            <person name="La Spada G."/>
            <person name="La Cono V."/>
            <person name="Yakimov M.M."/>
        </authorList>
    </citation>
    <scope>NUCLEOTIDE SEQUENCE [LARGE SCALE GENOMIC DNA]</scope>
    <source>
        <strain evidence="5">AArc-Mg</strain>
    </source>
</reference>
<dbReference type="InterPro" id="IPR001296">
    <property type="entry name" value="Glyco_trans_1"/>
</dbReference>
<evidence type="ECO:0000259" key="3">
    <source>
        <dbReference type="Pfam" id="PF13579"/>
    </source>
</evidence>
<accession>A0A346PNY1</accession>
<evidence type="ECO:0000313" key="5">
    <source>
        <dbReference type="Proteomes" id="UP000258613"/>
    </source>
</evidence>
<dbReference type="PANTHER" id="PTHR12526">
    <property type="entry name" value="GLYCOSYLTRANSFERASE"/>
    <property type="match status" value="1"/>
</dbReference>
<dbReference type="PANTHER" id="PTHR12526:SF630">
    <property type="entry name" value="GLYCOSYLTRANSFERASE"/>
    <property type="match status" value="1"/>
</dbReference>
<protein>
    <submittedName>
        <fullName evidence="4">Glycosyltransferase</fullName>
    </submittedName>
</protein>
<sequence length="410" mass="45424">MSRSSPARAPPPDESSTNDSEDSSTTSPRRWSDERRNRESSTGSAGTRADEKRVLVITGLAHKNHRHYGPLADVAGKTTLVALEPRYDVDDARYVTVPEIGPRLLRVVLMLFVALYEGYRNEYDAVASISLFPYGWYALVLKAVYGYPAHLGIIGIDLDHHAEQFYGPVPRWAFRRFDVVSVPGTDHARRLAELGVPPDRIERLTNAIDVDTYRPLEDDAADGTEDATGPVDADYDFVWVGRFGPEKDPVRFVEALDALEGTDREFRAVMVGDGQLRSEVEAELAARGLEDRVDLPGWVDEPLSYYRRADAFVLTSERDALPLVMLEAMATGLPAVVPAVGSISDVVDDGENGLLLTDRNPVRFAEALTRCLDDPAFRRRLGENAVVVRSQFSLECAGEDWRCILSTLEG</sequence>
<dbReference type="GO" id="GO:0016757">
    <property type="term" value="F:glycosyltransferase activity"/>
    <property type="evidence" value="ECO:0007669"/>
    <property type="project" value="InterPro"/>
</dbReference>
<dbReference type="SUPFAM" id="SSF53756">
    <property type="entry name" value="UDP-Glycosyltransferase/glycogen phosphorylase"/>
    <property type="match status" value="1"/>
</dbReference>
<dbReference type="Pfam" id="PF13579">
    <property type="entry name" value="Glyco_trans_4_4"/>
    <property type="match status" value="1"/>
</dbReference>
<feature type="domain" description="Glycosyl transferase family 1" evidence="2">
    <location>
        <begin position="232"/>
        <end position="385"/>
    </location>
</feature>
<keyword evidence="4" id="KW-0808">Transferase</keyword>
<feature type="compositionally biased region" description="Basic and acidic residues" evidence="1">
    <location>
        <begin position="30"/>
        <end position="39"/>
    </location>
</feature>
<dbReference type="Proteomes" id="UP000258613">
    <property type="component" value="Chromosome"/>
</dbReference>
<dbReference type="Pfam" id="PF00534">
    <property type="entry name" value="Glycos_transf_1"/>
    <property type="match status" value="1"/>
</dbReference>
<dbReference type="GeneID" id="37641702"/>
<feature type="region of interest" description="Disordered" evidence="1">
    <location>
        <begin position="1"/>
        <end position="48"/>
    </location>
</feature>
<dbReference type="InterPro" id="IPR028098">
    <property type="entry name" value="Glyco_trans_4-like_N"/>
</dbReference>
<dbReference type="AlphaFoldDB" id="A0A346PNY1"/>
<proteinExistence type="predicted"/>